<evidence type="ECO:0000313" key="2">
    <source>
        <dbReference type="Proteomes" id="UP001500326"/>
    </source>
</evidence>
<dbReference type="EMBL" id="BAAAOH010000001">
    <property type="protein sequence ID" value="GAA1988227.1"/>
    <property type="molecule type" value="Genomic_DNA"/>
</dbReference>
<organism evidence="1 2">
    <name type="scientific">Microbacterium pumilum</name>
    <dbReference type="NCBI Taxonomy" id="344165"/>
    <lineage>
        <taxon>Bacteria</taxon>
        <taxon>Bacillati</taxon>
        <taxon>Actinomycetota</taxon>
        <taxon>Actinomycetes</taxon>
        <taxon>Micrococcales</taxon>
        <taxon>Microbacteriaceae</taxon>
        <taxon>Microbacterium</taxon>
    </lineage>
</organism>
<evidence type="ECO:0000313" key="1">
    <source>
        <dbReference type="EMBL" id="GAA1988227.1"/>
    </source>
</evidence>
<comment type="caution">
    <text evidence="1">The sequence shown here is derived from an EMBL/GenBank/DDBJ whole genome shotgun (WGS) entry which is preliminary data.</text>
</comment>
<protein>
    <submittedName>
        <fullName evidence="1">Uncharacterized protein</fullName>
    </submittedName>
</protein>
<sequence length="141" mass="14750">MPPTPFDIPFPAGVACEFALLVTIAPSAHTVQKVFTDADGNTVRTIQAGRGSALTFTRVATGDAVSLKSNGFSTQQSFNPDGSYAVVNTGHTVILISEQEDPEGASTTLYTGRVTFTATADDVFTITGSSGRTRDICAELD</sequence>
<name>A0ABP5DZI1_9MICO</name>
<reference evidence="2" key="1">
    <citation type="journal article" date="2019" name="Int. J. Syst. Evol. Microbiol.">
        <title>The Global Catalogue of Microorganisms (GCM) 10K type strain sequencing project: providing services to taxonomists for standard genome sequencing and annotation.</title>
        <authorList>
            <consortium name="The Broad Institute Genomics Platform"/>
            <consortium name="The Broad Institute Genome Sequencing Center for Infectious Disease"/>
            <person name="Wu L."/>
            <person name="Ma J."/>
        </authorList>
    </citation>
    <scope>NUCLEOTIDE SEQUENCE [LARGE SCALE GENOMIC DNA]</scope>
    <source>
        <strain evidence="2">JCM 14902</strain>
    </source>
</reference>
<dbReference type="Proteomes" id="UP001500326">
    <property type="component" value="Unassembled WGS sequence"/>
</dbReference>
<accession>A0ABP5DZI1</accession>
<gene>
    <name evidence="1" type="ORF">GCM10009777_23870</name>
</gene>
<proteinExistence type="predicted"/>
<keyword evidence="2" id="KW-1185">Reference proteome</keyword>